<feature type="non-terminal residue" evidence="1">
    <location>
        <position position="1"/>
    </location>
</feature>
<protein>
    <submittedName>
        <fullName evidence="1">Uncharacterized protein</fullName>
    </submittedName>
</protein>
<comment type="caution">
    <text evidence="1">The sequence shown here is derived from an EMBL/GenBank/DDBJ whole genome shotgun (WGS) entry which is preliminary data.</text>
</comment>
<dbReference type="AlphaFoldDB" id="A0A5J4T685"/>
<organism evidence="1 2">
    <name type="scientific">Streblomastix strix</name>
    <dbReference type="NCBI Taxonomy" id="222440"/>
    <lineage>
        <taxon>Eukaryota</taxon>
        <taxon>Metamonada</taxon>
        <taxon>Preaxostyla</taxon>
        <taxon>Oxymonadida</taxon>
        <taxon>Streblomastigidae</taxon>
        <taxon>Streblomastix</taxon>
    </lineage>
</organism>
<accession>A0A5J4T685</accession>
<sequence>DPFQVARRFSHEVATADNVLTSVYRAHTLQVKRFGVLKTGLVIPTGKHANYSPYYKDNMFFYYSGQVYQNVKNTTGNQAMKDNDIIAIEVNMTIPRTVHLFINSIQQPVFMSGLPESIQFYFFLNYVGDSTTVLSLKKLAAPTIANIPGAQEVKWE</sequence>
<proteinExistence type="predicted"/>
<gene>
    <name evidence="1" type="ORF">EZS28_050654</name>
</gene>
<reference evidence="1 2" key="1">
    <citation type="submission" date="2019-03" db="EMBL/GenBank/DDBJ databases">
        <title>Single cell metagenomics reveals metabolic interactions within the superorganism composed of flagellate Streblomastix strix and complex community of Bacteroidetes bacteria on its surface.</title>
        <authorList>
            <person name="Treitli S.C."/>
            <person name="Kolisko M."/>
            <person name="Husnik F."/>
            <person name="Keeling P."/>
            <person name="Hampl V."/>
        </authorList>
    </citation>
    <scope>NUCLEOTIDE SEQUENCE [LARGE SCALE GENOMIC DNA]</scope>
    <source>
        <strain evidence="1">ST1C</strain>
    </source>
</reference>
<name>A0A5J4T685_9EUKA</name>
<dbReference type="OrthoDB" id="49113at2759"/>
<evidence type="ECO:0000313" key="2">
    <source>
        <dbReference type="Proteomes" id="UP000324800"/>
    </source>
</evidence>
<dbReference type="Proteomes" id="UP000324800">
    <property type="component" value="Unassembled WGS sequence"/>
</dbReference>
<evidence type="ECO:0000313" key="1">
    <source>
        <dbReference type="EMBL" id="KAA6353819.1"/>
    </source>
</evidence>
<dbReference type="EMBL" id="SNRW01037385">
    <property type="protein sequence ID" value="KAA6353819.1"/>
    <property type="molecule type" value="Genomic_DNA"/>
</dbReference>